<keyword evidence="1" id="KW-0433">Leucine-rich repeat</keyword>
<keyword evidence="6" id="KW-0812">Transmembrane</keyword>
<dbReference type="InterPro" id="IPR055106">
    <property type="entry name" value="ELFN_Fn3"/>
</dbReference>
<sequence>MASRTHPPSGSPLSLSILLALPVVALISLCLPGLARGDCWLIEGEKGYVWLAICSQNQPPYETFPQQINSTVHDLRLNENKIKAIFFSSLSRFTNLTDLNLTKNEISYIEDGAFASQANLQVLQLGYNKLTNLTEGILRGLGRMNSLFLQHNLIEVIATNAFWECPSLSSLDLSSNRLARINPNTFTMLNQLIVCELAGNPFHCDCDLYSFLTWLEAFNNVTHTYDRLQCETPKELNTFPLLSPVSGHGRNARTVLGYKCRDGGIGTSLPPDPDGSGVGPELLDPLYHQPTATSPSNPTYSISLKLQSVTPYSATLLVQLPSPFKKMYVLTKYNHTSPSDMRNLKLKREEVILRDLTPHTNYTYCVASIRNSQHYNHTCVEFATRPATPQDLRASRSTTTHYIMTILGCLFGMVIVLGLVYYCLRRHRMQEEKEKSISVKKTILEMRYGPEAAAAAANDPSALQKLHDQTHHQHHHGKMPSSTSSSLGMLHGSANTSTSRLSSLPQVEKMATAFSEAIATSKGNYMDIRTAGGEVCDGGVIGPGGEVMRGENGPNEDSDDDGRGSTSEISTIAKEVDKVNQIINNCIDALKLDSVAVAAAGGVATVTTADNPVPPSPACVTTLPQRLIPLSPGITESCQILASPKMIPPPPVPLVLPLSERPGISGGGFLSPPYRDPPPATAVRPLQRQLSADAAVVVTVPPGKPRCSVSSGGSVKSARVYSLDVPEPRSPDGCKYPDKGSPVRCGEVPLERLPLVGVQGGGGGGRGGGDTGGGGGGGGGSGGGGGCGGGGVGVCVSGGVGGGGVGGGGVGGGGGGGGGTRQQTQQQHHLEVHPDYHCSEHRHSFPALYYEGATDSPAQKASFLKPLARTKRDAAYSQLSPRHHNYSGYSSSPEYSSESTLRIWERFRPYRKSPREEAYIAAGHALRKKVQFAKDEDLHDILDYWKGVSAQQKL</sequence>
<dbReference type="PROSITE" id="PS51450">
    <property type="entry name" value="LRR"/>
    <property type="match status" value="2"/>
</dbReference>
<feature type="region of interest" description="Disordered" evidence="5">
    <location>
        <begin position="810"/>
        <end position="830"/>
    </location>
</feature>
<keyword evidence="10" id="KW-1185">Reference proteome</keyword>
<dbReference type="PANTHER" id="PTHR24369:SF204">
    <property type="entry name" value="PROTEIN PHOSPHATASE 1 REGULATORY SUBUNIT 29-RELATED"/>
    <property type="match status" value="1"/>
</dbReference>
<proteinExistence type="predicted"/>
<feature type="signal peptide" evidence="7">
    <location>
        <begin position="1"/>
        <end position="37"/>
    </location>
</feature>
<feature type="compositionally biased region" description="Gly residues" evidence="5">
    <location>
        <begin position="810"/>
        <end position="820"/>
    </location>
</feature>
<keyword evidence="3" id="KW-0677">Repeat</keyword>
<evidence type="ECO:0000256" key="4">
    <source>
        <dbReference type="ARBA" id="ARBA00023157"/>
    </source>
</evidence>
<dbReference type="SUPFAM" id="SSF52058">
    <property type="entry name" value="L domain-like"/>
    <property type="match status" value="1"/>
</dbReference>
<feature type="chain" id="PRO_5044764423" description="LRRCT domain-containing protein" evidence="7">
    <location>
        <begin position="38"/>
        <end position="954"/>
    </location>
</feature>
<dbReference type="PANTHER" id="PTHR24369">
    <property type="entry name" value="ANTIGEN BSP, PUTATIVE-RELATED"/>
    <property type="match status" value="1"/>
</dbReference>
<name>A0ABD1JJP9_9TELE</name>
<dbReference type="Pfam" id="PF13855">
    <property type="entry name" value="LRR_8"/>
    <property type="match status" value="1"/>
</dbReference>
<dbReference type="Gene3D" id="3.80.10.10">
    <property type="entry name" value="Ribonuclease Inhibitor"/>
    <property type="match status" value="1"/>
</dbReference>
<dbReference type="SMART" id="SM00369">
    <property type="entry name" value="LRR_TYP"/>
    <property type="match status" value="4"/>
</dbReference>
<protein>
    <recommendedName>
        <fullName evidence="8">LRRCT domain-containing protein</fullName>
    </recommendedName>
</protein>
<feature type="compositionally biased region" description="Gly residues" evidence="5">
    <location>
        <begin position="758"/>
        <end position="781"/>
    </location>
</feature>
<dbReference type="InterPro" id="IPR003591">
    <property type="entry name" value="Leu-rich_rpt_typical-subtyp"/>
</dbReference>
<reference evidence="9 10" key="1">
    <citation type="submission" date="2024-09" db="EMBL/GenBank/DDBJ databases">
        <title>A chromosome-level genome assembly of Gray's grenadier anchovy, Coilia grayii.</title>
        <authorList>
            <person name="Fu Z."/>
        </authorList>
    </citation>
    <scope>NUCLEOTIDE SEQUENCE [LARGE SCALE GENOMIC DNA]</scope>
    <source>
        <strain evidence="9">G4</strain>
        <tissue evidence="9">Muscle</tissue>
    </source>
</reference>
<organism evidence="9 10">
    <name type="scientific">Coilia grayii</name>
    <name type="common">Gray's grenadier anchovy</name>
    <dbReference type="NCBI Taxonomy" id="363190"/>
    <lineage>
        <taxon>Eukaryota</taxon>
        <taxon>Metazoa</taxon>
        <taxon>Chordata</taxon>
        <taxon>Craniata</taxon>
        <taxon>Vertebrata</taxon>
        <taxon>Euteleostomi</taxon>
        <taxon>Actinopterygii</taxon>
        <taxon>Neopterygii</taxon>
        <taxon>Teleostei</taxon>
        <taxon>Clupei</taxon>
        <taxon>Clupeiformes</taxon>
        <taxon>Clupeoidei</taxon>
        <taxon>Engraulidae</taxon>
        <taxon>Coilinae</taxon>
        <taxon>Coilia</taxon>
    </lineage>
</organism>
<evidence type="ECO:0000256" key="7">
    <source>
        <dbReference type="SAM" id="SignalP"/>
    </source>
</evidence>
<feature type="domain" description="LRRCT" evidence="8">
    <location>
        <begin position="200"/>
        <end position="247"/>
    </location>
</feature>
<dbReference type="Pfam" id="PF22986">
    <property type="entry name" value="Fn3_ELFN"/>
    <property type="match status" value="1"/>
</dbReference>
<feature type="region of interest" description="Disordered" evidence="5">
    <location>
        <begin position="757"/>
        <end position="781"/>
    </location>
</feature>
<keyword evidence="6" id="KW-0472">Membrane</keyword>
<keyword evidence="6" id="KW-1133">Transmembrane helix</keyword>
<dbReference type="InterPro" id="IPR036116">
    <property type="entry name" value="FN3_sf"/>
</dbReference>
<evidence type="ECO:0000256" key="6">
    <source>
        <dbReference type="SAM" id="Phobius"/>
    </source>
</evidence>
<dbReference type="Proteomes" id="UP001591681">
    <property type="component" value="Unassembled WGS sequence"/>
</dbReference>
<dbReference type="EMBL" id="JBHFQA010000015">
    <property type="protein sequence ID" value="KAL2086875.1"/>
    <property type="molecule type" value="Genomic_DNA"/>
</dbReference>
<dbReference type="SUPFAM" id="SSF49265">
    <property type="entry name" value="Fibronectin type III"/>
    <property type="match status" value="1"/>
</dbReference>
<keyword evidence="4" id="KW-1015">Disulfide bond</keyword>
<dbReference type="InterPro" id="IPR001611">
    <property type="entry name" value="Leu-rich_rpt"/>
</dbReference>
<evidence type="ECO:0000256" key="5">
    <source>
        <dbReference type="SAM" id="MobiDB-lite"/>
    </source>
</evidence>
<dbReference type="AlphaFoldDB" id="A0ABD1JJP9"/>
<gene>
    <name evidence="9" type="ORF">ACEWY4_017934</name>
</gene>
<feature type="region of interest" description="Disordered" evidence="5">
    <location>
        <begin position="542"/>
        <end position="566"/>
    </location>
</feature>
<dbReference type="InterPro" id="IPR000483">
    <property type="entry name" value="Cys-rich_flank_reg_C"/>
</dbReference>
<dbReference type="InterPro" id="IPR032675">
    <property type="entry name" value="LRR_dom_sf"/>
</dbReference>
<keyword evidence="2 7" id="KW-0732">Signal</keyword>
<feature type="compositionally biased region" description="Polar residues" evidence="5">
    <location>
        <begin position="480"/>
        <end position="502"/>
    </location>
</feature>
<comment type="caution">
    <text evidence="9">The sequence shown here is derived from an EMBL/GenBank/DDBJ whole genome shotgun (WGS) entry which is preliminary data.</text>
</comment>
<evidence type="ECO:0000313" key="10">
    <source>
        <dbReference type="Proteomes" id="UP001591681"/>
    </source>
</evidence>
<dbReference type="SMART" id="SM00082">
    <property type="entry name" value="LRRCT"/>
    <property type="match status" value="1"/>
</dbReference>
<evidence type="ECO:0000256" key="2">
    <source>
        <dbReference type="ARBA" id="ARBA00022729"/>
    </source>
</evidence>
<evidence type="ECO:0000256" key="1">
    <source>
        <dbReference type="ARBA" id="ARBA00022614"/>
    </source>
</evidence>
<evidence type="ECO:0000259" key="8">
    <source>
        <dbReference type="SMART" id="SM00082"/>
    </source>
</evidence>
<dbReference type="InterPro" id="IPR050541">
    <property type="entry name" value="LRR_TM_domain-containing"/>
</dbReference>
<feature type="region of interest" description="Disordered" evidence="5">
    <location>
        <begin position="465"/>
        <end position="502"/>
    </location>
</feature>
<accession>A0ABD1JJP9</accession>
<evidence type="ECO:0000256" key="3">
    <source>
        <dbReference type="ARBA" id="ARBA00022737"/>
    </source>
</evidence>
<feature type="transmembrane region" description="Helical" evidence="6">
    <location>
        <begin position="402"/>
        <end position="424"/>
    </location>
</feature>
<evidence type="ECO:0000313" key="9">
    <source>
        <dbReference type="EMBL" id="KAL2086875.1"/>
    </source>
</evidence>